<reference evidence="2 3" key="1">
    <citation type="journal article" date="2021" name="Int. J. Syst. Evol. Microbiol.">
        <title>Reticulibacter mediterranei gen. nov., sp. nov., within the new family Reticulibacteraceae fam. nov., and Ktedonospora formicarum gen. nov., sp. nov., Ktedonobacter robiniae sp. nov., Dictyobacter formicarum sp. nov. and Dictyobacter arantiisoli sp. nov., belonging to the class Ktedonobacteria.</title>
        <authorList>
            <person name="Yabe S."/>
            <person name="Zheng Y."/>
            <person name="Wang C.M."/>
            <person name="Sakai Y."/>
            <person name="Abe K."/>
            <person name="Yokota A."/>
            <person name="Donadio S."/>
            <person name="Cavaletti L."/>
            <person name="Monciardini P."/>
        </authorList>
    </citation>
    <scope>NUCLEOTIDE SEQUENCE [LARGE SCALE GENOMIC DNA]</scope>
    <source>
        <strain evidence="2 3">SOSP1-30</strain>
    </source>
</reference>
<dbReference type="InterPro" id="IPR038717">
    <property type="entry name" value="Tc1-like_DDE_dom"/>
</dbReference>
<dbReference type="RefSeq" id="WP_420799515.1">
    <property type="nucleotide sequence ID" value="NZ_BNJG01000002.1"/>
</dbReference>
<evidence type="ECO:0000313" key="3">
    <source>
        <dbReference type="Proteomes" id="UP000654345"/>
    </source>
</evidence>
<evidence type="ECO:0000259" key="1">
    <source>
        <dbReference type="Pfam" id="PF13358"/>
    </source>
</evidence>
<dbReference type="PANTHER" id="PTHR46564:SF1">
    <property type="entry name" value="TRANSPOSASE"/>
    <property type="match status" value="1"/>
</dbReference>
<dbReference type="InterPro" id="IPR036397">
    <property type="entry name" value="RNaseH_sf"/>
</dbReference>
<dbReference type="NCBIfam" id="NF033545">
    <property type="entry name" value="transpos_IS630"/>
    <property type="match status" value="1"/>
</dbReference>
<name>A0ABQ3UXN7_9CHLR</name>
<dbReference type="PANTHER" id="PTHR46564">
    <property type="entry name" value="TRANSPOSASE"/>
    <property type="match status" value="1"/>
</dbReference>
<organism evidence="2 3">
    <name type="scientific">Ktedonobacter robiniae</name>
    <dbReference type="NCBI Taxonomy" id="2778365"/>
    <lineage>
        <taxon>Bacteria</taxon>
        <taxon>Bacillati</taxon>
        <taxon>Chloroflexota</taxon>
        <taxon>Ktedonobacteria</taxon>
        <taxon>Ktedonobacterales</taxon>
        <taxon>Ktedonobacteraceae</taxon>
        <taxon>Ktedonobacter</taxon>
    </lineage>
</organism>
<dbReference type="Pfam" id="PF13358">
    <property type="entry name" value="DDE_3"/>
    <property type="match status" value="1"/>
</dbReference>
<keyword evidence="3" id="KW-1185">Reference proteome</keyword>
<dbReference type="Proteomes" id="UP000654345">
    <property type="component" value="Unassembled WGS sequence"/>
</dbReference>
<comment type="caution">
    <text evidence="2">The sequence shown here is derived from an EMBL/GenBank/DDBJ whole genome shotgun (WGS) entry which is preliminary data.</text>
</comment>
<proteinExistence type="predicted"/>
<protein>
    <recommendedName>
        <fullName evidence="1">Tc1-like transposase DDE domain-containing protein</fullName>
    </recommendedName>
</protein>
<evidence type="ECO:0000313" key="2">
    <source>
        <dbReference type="EMBL" id="GHO57644.1"/>
    </source>
</evidence>
<sequence length="210" mass="23376">MASERDEEARAAWRVQAGQQQHDQWVFVDECSTHLALTSLYARAPKGVRAVGNVPRNYGTNTTLIASLSLQGMGEAFILDGAEDACAFEVYIEQVLAPSLHDGQTVVMDNLSTHQGRYVRQAIEARGCRLLYLPSYSPDLSPIEQAFSKLKTCLRRRGARTREALYQAIAQALEVITAQDARGWFTHCGYLARDGEPTFTESQQFEAQAF</sequence>
<feature type="domain" description="Tc1-like transposase DDE" evidence="1">
    <location>
        <begin position="25"/>
        <end position="165"/>
    </location>
</feature>
<dbReference type="InterPro" id="IPR047655">
    <property type="entry name" value="Transpos_IS630-like"/>
</dbReference>
<dbReference type="Gene3D" id="3.30.420.10">
    <property type="entry name" value="Ribonuclease H-like superfamily/Ribonuclease H"/>
    <property type="match status" value="1"/>
</dbReference>
<accession>A0ABQ3UXN7</accession>
<gene>
    <name evidence="2" type="ORF">KSB_61190</name>
</gene>
<dbReference type="EMBL" id="BNJG01000002">
    <property type="protein sequence ID" value="GHO57644.1"/>
    <property type="molecule type" value="Genomic_DNA"/>
</dbReference>